<dbReference type="PATRIC" id="fig|1379870.5.peg.4454"/>
<gene>
    <name evidence="1" type="ORF">SD10_20675</name>
</gene>
<name>A0A0E3ZYR2_9BACT</name>
<protein>
    <recommendedName>
        <fullName evidence="3">PIN domain-containing protein</fullName>
    </recommendedName>
</protein>
<dbReference type="HOGENOM" id="CLU_873700_0_0_10"/>
<evidence type="ECO:0008006" key="3">
    <source>
        <dbReference type="Google" id="ProtNLM"/>
    </source>
</evidence>
<proteinExistence type="predicted"/>
<keyword evidence="2" id="KW-1185">Reference proteome</keyword>
<dbReference type="AlphaFoldDB" id="A0A0E3ZYR2"/>
<reference evidence="1 2" key="1">
    <citation type="journal article" date="2014" name="Curr. Microbiol.">
        <title>Spirosoma radiotolerans sp. nov., a gamma-radiation-resistant bacterium isolated from gamma ray-irradiated soil.</title>
        <authorList>
            <person name="Lee J.J."/>
            <person name="Srinivasan S."/>
            <person name="Lim S."/>
            <person name="Joe M."/>
            <person name="Im S."/>
            <person name="Bae S.I."/>
            <person name="Park K.R."/>
            <person name="Han J.H."/>
            <person name="Park S.H."/>
            <person name="Joo B.M."/>
            <person name="Park S.J."/>
            <person name="Kim M.K."/>
        </authorList>
    </citation>
    <scope>NUCLEOTIDE SEQUENCE [LARGE SCALE GENOMIC DNA]</scope>
    <source>
        <strain evidence="1 2">DG5A</strain>
    </source>
</reference>
<dbReference type="KEGG" id="srd:SD10_20675"/>
<evidence type="ECO:0000313" key="1">
    <source>
        <dbReference type="EMBL" id="AKD56958.1"/>
    </source>
</evidence>
<accession>A0A0E3ZYR2</accession>
<sequence>MLTAPVLNICRLIQYYSIFITMSFTGKEVVIFDSNAYRYLVAVKSQKQIRRTMGRVLDREKENNIVAMMSPVVLRELMAHLSSRKDPTFKKCLNAIRALYLHCGDKDNFRMIADSELLISKALFDTVLPRAENEQKHLGQIAFQLITRDSERVLKRFQSTIIQNRQYVDQQEKKFSTKVKSFYTHVDPTAKSWKLFAADDVSRRSFRTYIDSQAFSLGVAQQYYNEIYNQLISAKMLSPIALQPDVDRLDFFLKNFEAPIKLWKDVFKRMIDGEFDPYISKNANFIWDILIMFAVGGHSIGGGRVIIVSTDKAMNKVALEVRSRYNMYTYNEYMEYLGLPSEKTASKAE</sequence>
<organism evidence="1 2">
    <name type="scientific">Spirosoma radiotolerans</name>
    <dbReference type="NCBI Taxonomy" id="1379870"/>
    <lineage>
        <taxon>Bacteria</taxon>
        <taxon>Pseudomonadati</taxon>
        <taxon>Bacteroidota</taxon>
        <taxon>Cytophagia</taxon>
        <taxon>Cytophagales</taxon>
        <taxon>Cytophagaceae</taxon>
        <taxon>Spirosoma</taxon>
    </lineage>
</organism>
<dbReference type="Proteomes" id="UP000033054">
    <property type="component" value="Chromosome"/>
</dbReference>
<evidence type="ECO:0000313" key="2">
    <source>
        <dbReference type="Proteomes" id="UP000033054"/>
    </source>
</evidence>
<dbReference type="EMBL" id="CP010429">
    <property type="protein sequence ID" value="AKD56958.1"/>
    <property type="molecule type" value="Genomic_DNA"/>
</dbReference>